<accession>A0A365TUP0</accession>
<dbReference type="GO" id="GO:0009060">
    <property type="term" value="P:aerobic respiration"/>
    <property type="evidence" value="ECO:0007669"/>
    <property type="project" value="TreeGrafter"/>
</dbReference>
<keyword evidence="4 6" id="KW-0472">Membrane</keyword>
<feature type="transmembrane region" description="Helical" evidence="6">
    <location>
        <begin position="218"/>
        <end position="240"/>
    </location>
</feature>
<evidence type="ECO:0000256" key="4">
    <source>
        <dbReference type="ARBA" id="ARBA00023136"/>
    </source>
</evidence>
<dbReference type="InterPro" id="IPR001694">
    <property type="entry name" value="NADH_UbQ_OxRdtase_su1/FPO"/>
</dbReference>
<reference evidence="8" key="1">
    <citation type="submission" date="2018-06" db="EMBL/GenBank/DDBJ databases">
        <title>Whole genome sequencing of four bacterial strains from South Shetland trench revealing bio-synthetic gene clusters.</title>
        <authorList>
            <person name="Abdel-Mageed W.M."/>
            <person name="Lehri B."/>
            <person name="Jarmusch S."/>
            <person name="Miranda K."/>
            <person name="Goodfellow M."/>
            <person name="Jaspars M."/>
            <person name="Karlyshev A.V."/>
        </authorList>
    </citation>
    <scope>NUCLEOTIDE SEQUENCE [LARGE SCALE GENOMIC DNA]</scope>
    <source>
        <strain evidence="8">SST4</strain>
    </source>
</reference>
<keyword evidence="8" id="KW-1185">Reference proteome</keyword>
<evidence type="ECO:0000256" key="1">
    <source>
        <dbReference type="ARBA" id="ARBA00004141"/>
    </source>
</evidence>
<proteinExistence type="inferred from homology"/>
<dbReference type="Proteomes" id="UP000252204">
    <property type="component" value="Unassembled WGS sequence"/>
</dbReference>
<gene>
    <name evidence="7" type="ORF">DQ400_00230</name>
</gene>
<evidence type="ECO:0000256" key="6">
    <source>
        <dbReference type="SAM" id="Phobius"/>
    </source>
</evidence>
<dbReference type="EMBL" id="QNTU01000001">
    <property type="protein sequence ID" value="RBI69169.1"/>
    <property type="molecule type" value="Genomic_DNA"/>
</dbReference>
<dbReference type="PANTHER" id="PTHR11432:SF3">
    <property type="entry name" value="NADH-UBIQUINONE OXIDOREDUCTASE CHAIN 1"/>
    <property type="match status" value="1"/>
</dbReference>
<feature type="transmembrane region" description="Helical" evidence="6">
    <location>
        <begin position="69"/>
        <end position="88"/>
    </location>
</feature>
<evidence type="ECO:0000313" key="7">
    <source>
        <dbReference type="EMBL" id="RBI69169.1"/>
    </source>
</evidence>
<feature type="transmembrane region" description="Helical" evidence="6">
    <location>
        <begin position="281"/>
        <end position="306"/>
    </location>
</feature>
<evidence type="ECO:0000256" key="3">
    <source>
        <dbReference type="ARBA" id="ARBA00022989"/>
    </source>
</evidence>
<dbReference type="GO" id="GO:0005886">
    <property type="term" value="C:plasma membrane"/>
    <property type="evidence" value="ECO:0007669"/>
    <property type="project" value="UniProtKB-SubCell"/>
</dbReference>
<organism evidence="7 8">
    <name type="scientific">Vreelandella sulfidaeris</name>
    <dbReference type="NCBI Taxonomy" id="115553"/>
    <lineage>
        <taxon>Bacteria</taxon>
        <taxon>Pseudomonadati</taxon>
        <taxon>Pseudomonadota</taxon>
        <taxon>Gammaproteobacteria</taxon>
        <taxon>Oceanospirillales</taxon>
        <taxon>Halomonadaceae</taxon>
        <taxon>Vreelandella</taxon>
    </lineage>
</organism>
<protein>
    <submittedName>
        <fullName evidence="7">NADH-quinone oxidoreductase subunit H</fullName>
    </submittedName>
</protein>
<dbReference type="AlphaFoldDB" id="A0A365TUP0"/>
<feature type="transmembrane region" description="Helical" evidence="6">
    <location>
        <begin position="131"/>
        <end position="153"/>
    </location>
</feature>
<comment type="subcellular location">
    <subcellularLocation>
        <location evidence="5">Cell membrane</location>
        <topology evidence="5">Multi-pass membrane protein</topology>
    </subcellularLocation>
    <subcellularLocation>
        <location evidence="1">Membrane</location>
        <topology evidence="1">Multi-pass membrane protein</topology>
    </subcellularLocation>
</comment>
<dbReference type="Pfam" id="PF00146">
    <property type="entry name" value="NADHdh"/>
    <property type="match status" value="1"/>
</dbReference>
<evidence type="ECO:0000256" key="2">
    <source>
        <dbReference type="ARBA" id="ARBA00022692"/>
    </source>
</evidence>
<keyword evidence="5" id="KW-0520">NAD</keyword>
<dbReference type="OrthoDB" id="7988299at2"/>
<keyword evidence="3 6" id="KW-1133">Transmembrane helix</keyword>
<evidence type="ECO:0000256" key="5">
    <source>
        <dbReference type="RuleBase" id="RU000471"/>
    </source>
</evidence>
<dbReference type="PANTHER" id="PTHR11432">
    <property type="entry name" value="NADH DEHYDROGENASE SUBUNIT 1"/>
    <property type="match status" value="1"/>
</dbReference>
<dbReference type="RefSeq" id="WP_113267825.1">
    <property type="nucleotide sequence ID" value="NZ_QNTU01000001.1"/>
</dbReference>
<sequence length="307" mass="32889">MIVNELILPWVLAWLVGGFGAYLVAVLDRYLAGTAQAENAWLAPLASAAWLMTQQATTTEAPDARAWRLAPAFYLALAATGLALVPWSPNLVGVDMATSLVLWGSLEALATVVIFLHGWSANSHLALIGAYRYVALGLSYLLISMFVLIGVALPAESLRLTEVVVAQAPLWHVISQPLGLPLFLVVGLGLTFWGPFNLADSADLSTGTAVERSGPPRLVWALARAAMLVAFSAIAATAFLGGWMGPWLPGPVWLMLKSLVVLIALLWLGHRLPRLAPERCVTLMWVVLLPLSFIDLIWAGAVALLMA</sequence>
<evidence type="ECO:0000313" key="8">
    <source>
        <dbReference type="Proteomes" id="UP000252204"/>
    </source>
</evidence>
<feature type="transmembrane region" description="Helical" evidence="6">
    <location>
        <begin position="100"/>
        <end position="119"/>
    </location>
</feature>
<dbReference type="GO" id="GO:0003954">
    <property type="term" value="F:NADH dehydrogenase activity"/>
    <property type="evidence" value="ECO:0007669"/>
    <property type="project" value="TreeGrafter"/>
</dbReference>
<feature type="transmembrane region" description="Helical" evidence="6">
    <location>
        <begin position="178"/>
        <end position="198"/>
    </location>
</feature>
<comment type="similarity">
    <text evidence="5">Belongs to the complex I subunit 1 family.</text>
</comment>
<keyword evidence="2 5" id="KW-0812">Transmembrane</keyword>
<feature type="transmembrane region" description="Helical" evidence="6">
    <location>
        <begin position="6"/>
        <end position="27"/>
    </location>
</feature>
<name>A0A365TUP0_9GAMM</name>
<feature type="transmembrane region" description="Helical" evidence="6">
    <location>
        <begin position="252"/>
        <end position="269"/>
    </location>
</feature>
<comment type="caution">
    <text evidence="7">The sequence shown here is derived from an EMBL/GenBank/DDBJ whole genome shotgun (WGS) entry which is preliminary data.</text>
</comment>